<keyword evidence="4" id="KW-0862">Zinc</keyword>
<sequence length="349" mass="38556">MSDIEVQNLEDIQVDVESGETADGEREDTAGGGQEEVSTQHQSQVASNATATARQPQKGTQPEYSQSHVAPALPRTRAFTSNVWEHVTRFKGPDGYPMARCNYCGAPYKAHTKRNGTTSMKNHLESCAKNPLGIAAKERDSRQSKLALSKNKDGEGSIAMRDIIEDYRRALGSEKGCEASQTSQAQGSADLMDEDDCDDAMQLFMKHQRIWTNVVFSFSCKECGLQANKSKLDIYLQEEMKQEGPAFDVLAWWKLNGPRFPILSCLARDVLVVPVSTVASESAFSTGGIVVDVYRSSLAAKMVQALICTQDWMKGSYEFDPEAESKDQTKMDKICLDLKNVCLEPNIDN</sequence>
<dbReference type="OrthoDB" id="2692378at2759"/>
<dbReference type="GO" id="GO:0005634">
    <property type="term" value="C:nucleus"/>
    <property type="evidence" value="ECO:0007669"/>
    <property type="project" value="UniProtKB-SubCell"/>
</dbReference>
<evidence type="ECO:0000256" key="10">
    <source>
        <dbReference type="SAM" id="MobiDB-lite"/>
    </source>
</evidence>
<dbReference type="STRING" id="93759.A0A1R3GRY4"/>
<dbReference type="InterPro" id="IPR003656">
    <property type="entry name" value="Znf_BED"/>
</dbReference>
<evidence type="ECO:0000259" key="11">
    <source>
        <dbReference type="PROSITE" id="PS50808"/>
    </source>
</evidence>
<evidence type="ECO:0000256" key="6">
    <source>
        <dbReference type="ARBA" id="ARBA00023125"/>
    </source>
</evidence>
<dbReference type="InterPro" id="IPR036236">
    <property type="entry name" value="Znf_C2H2_sf"/>
</dbReference>
<dbReference type="GO" id="GO:0046983">
    <property type="term" value="F:protein dimerization activity"/>
    <property type="evidence" value="ECO:0007669"/>
    <property type="project" value="InterPro"/>
</dbReference>
<dbReference type="GO" id="GO:0008270">
    <property type="term" value="F:zinc ion binding"/>
    <property type="evidence" value="ECO:0007669"/>
    <property type="project" value="UniProtKB-KW"/>
</dbReference>
<reference evidence="13" key="1">
    <citation type="submission" date="2013-09" db="EMBL/GenBank/DDBJ databases">
        <title>Corchorus olitorius genome sequencing.</title>
        <authorList>
            <person name="Alam M."/>
            <person name="Haque M.S."/>
            <person name="Islam M.S."/>
            <person name="Emdad E.M."/>
            <person name="Islam M.M."/>
            <person name="Ahmed B."/>
            <person name="Halim A."/>
            <person name="Hossen Q.M.M."/>
            <person name="Hossain M.Z."/>
            <person name="Ahmed R."/>
            <person name="Khan M.M."/>
            <person name="Islam R."/>
            <person name="Rashid M.M."/>
            <person name="Khan S.A."/>
            <person name="Rahman M.S."/>
            <person name="Alam M."/>
            <person name="Yahiya A.S."/>
            <person name="Khan M.S."/>
            <person name="Azam M.S."/>
            <person name="Haque T."/>
            <person name="Lashkar M.Z.H."/>
            <person name="Akhand A.I."/>
            <person name="Morshed G."/>
            <person name="Roy S."/>
            <person name="Uddin K.S."/>
            <person name="Rabeya T."/>
            <person name="Hossain A.S."/>
            <person name="Chowdhury A."/>
            <person name="Snigdha A.R."/>
            <person name="Mortoza M.S."/>
            <person name="Matin S.A."/>
            <person name="Hoque S.M.E."/>
            <person name="Islam M.K."/>
            <person name="Roy D.K."/>
            <person name="Haider R."/>
            <person name="Moosa M.M."/>
            <person name="Elias S.M."/>
            <person name="Hasan A.M."/>
            <person name="Jahan S."/>
            <person name="Shafiuddin M."/>
            <person name="Mahmood N."/>
            <person name="Shommy N.S."/>
        </authorList>
    </citation>
    <scope>NUCLEOTIDE SEQUENCE [LARGE SCALE GENOMIC DNA]</scope>
    <source>
        <strain evidence="13">cv. O-4</strain>
    </source>
</reference>
<name>A0A1R3GRY4_9ROSI</name>
<feature type="domain" description="BED-type" evidence="11">
    <location>
        <begin position="78"/>
        <end position="134"/>
    </location>
</feature>
<feature type="region of interest" description="Disordered" evidence="10">
    <location>
        <begin position="1"/>
        <end position="73"/>
    </location>
</feature>
<dbReference type="AlphaFoldDB" id="A0A1R3GRY4"/>
<dbReference type="Pfam" id="PF02892">
    <property type="entry name" value="zf-BED"/>
    <property type="match status" value="1"/>
</dbReference>
<accession>A0A1R3GRY4</accession>
<dbReference type="EMBL" id="AWUE01021811">
    <property type="protein sequence ID" value="OMO60875.1"/>
    <property type="molecule type" value="Genomic_DNA"/>
</dbReference>
<dbReference type="SUPFAM" id="SSF53098">
    <property type="entry name" value="Ribonuclease H-like"/>
    <property type="match status" value="1"/>
</dbReference>
<dbReference type="InterPro" id="IPR052035">
    <property type="entry name" value="ZnF_BED_domain_contain"/>
</dbReference>
<protein>
    <submittedName>
        <fullName evidence="12">Zinc finger, BED-type</fullName>
    </submittedName>
</protein>
<evidence type="ECO:0000256" key="8">
    <source>
        <dbReference type="ARBA" id="ARBA00023242"/>
    </source>
</evidence>
<gene>
    <name evidence="12" type="ORF">COLO4_33713</name>
</gene>
<dbReference type="PANTHER" id="PTHR46481">
    <property type="entry name" value="ZINC FINGER BED DOMAIN-CONTAINING PROTEIN 4"/>
    <property type="match status" value="1"/>
</dbReference>
<dbReference type="GO" id="GO:0003677">
    <property type="term" value="F:DNA binding"/>
    <property type="evidence" value="ECO:0007669"/>
    <property type="project" value="UniProtKB-KW"/>
</dbReference>
<evidence type="ECO:0000256" key="2">
    <source>
        <dbReference type="ARBA" id="ARBA00022723"/>
    </source>
</evidence>
<keyword evidence="6" id="KW-0238">DNA-binding</keyword>
<feature type="compositionally biased region" description="Polar residues" evidence="10">
    <location>
        <begin position="36"/>
        <end position="68"/>
    </location>
</feature>
<dbReference type="PANTHER" id="PTHR46481:SF7">
    <property type="entry name" value="ZINC FINGER BED DOMAIN-CONTAINING PROTEIN RICESLEEPER 2-LIKE"/>
    <property type="match status" value="1"/>
</dbReference>
<keyword evidence="2" id="KW-0479">Metal-binding</keyword>
<comment type="subcellular location">
    <subcellularLocation>
        <location evidence="1">Nucleus</location>
    </subcellularLocation>
</comment>
<organism evidence="12 13">
    <name type="scientific">Corchorus olitorius</name>
    <dbReference type="NCBI Taxonomy" id="93759"/>
    <lineage>
        <taxon>Eukaryota</taxon>
        <taxon>Viridiplantae</taxon>
        <taxon>Streptophyta</taxon>
        <taxon>Embryophyta</taxon>
        <taxon>Tracheophyta</taxon>
        <taxon>Spermatophyta</taxon>
        <taxon>Magnoliopsida</taxon>
        <taxon>eudicotyledons</taxon>
        <taxon>Gunneridae</taxon>
        <taxon>Pentapetalae</taxon>
        <taxon>rosids</taxon>
        <taxon>malvids</taxon>
        <taxon>Malvales</taxon>
        <taxon>Malvaceae</taxon>
        <taxon>Grewioideae</taxon>
        <taxon>Apeibeae</taxon>
        <taxon>Corchorus</taxon>
    </lineage>
</organism>
<keyword evidence="7" id="KW-0804">Transcription</keyword>
<keyword evidence="13" id="KW-1185">Reference proteome</keyword>
<evidence type="ECO:0000256" key="4">
    <source>
        <dbReference type="ARBA" id="ARBA00022833"/>
    </source>
</evidence>
<dbReference type="InterPro" id="IPR008906">
    <property type="entry name" value="HATC_C_dom"/>
</dbReference>
<evidence type="ECO:0000313" key="13">
    <source>
        <dbReference type="Proteomes" id="UP000187203"/>
    </source>
</evidence>
<keyword evidence="3 9" id="KW-0863">Zinc-finger</keyword>
<evidence type="ECO:0000256" key="1">
    <source>
        <dbReference type="ARBA" id="ARBA00004123"/>
    </source>
</evidence>
<dbReference type="Pfam" id="PF05699">
    <property type="entry name" value="Dimer_Tnp_hAT"/>
    <property type="match status" value="1"/>
</dbReference>
<dbReference type="Proteomes" id="UP000187203">
    <property type="component" value="Unassembled WGS sequence"/>
</dbReference>
<evidence type="ECO:0000256" key="5">
    <source>
        <dbReference type="ARBA" id="ARBA00023015"/>
    </source>
</evidence>
<dbReference type="InterPro" id="IPR012337">
    <property type="entry name" value="RNaseH-like_sf"/>
</dbReference>
<keyword evidence="8" id="KW-0539">Nucleus</keyword>
<keyword evidence="5" id="KW-0805">Transcription regulation</keyword>
<dbReference type="SMART" id="SM00614">
    <property type="entry name" value="ZnF_BED"/>
    <property type="match status" value="1"/>
</dbReference>
<evidence type="ECO:0000256" key="7">
    <source>
        <dbReference type="ARBA" id="ARBA00023163"/>
    </source>
</evidence>
<dbReference type="SUPFAM" id="SSF57667">
    <property type="entry name" value="beta-beta-alpha zinc fingers"/>
    <property type="match status" value="1"/>
</dbReference>
<evidence type="ECO:0000313" key="12">
    <source>
        <dbReference type="EMBL" id="OMO60875.1"/>
    </source>
</evidence>
<dbReference type="PROSITE" id="PS50808">
    <property type="entry name" value="ZF_BED"/>
    <property type="match status" value="1"/>
</dbReference>
<comment type="caution">
    <text evidence="12">The sequence shown here is derived from an EMBL/GenBank/DDBJ whole genome shotgun (WGS) entry which is preliminary data.</text>
</comment>
<proteinExistence type="predicted"/>
<evidence type="ECO:0000256" key="3">
    <source>
        <dbReference type="ARBA" id="ARBA00022771"/>
    </source>
</evidence>
<feature type="compositionally biased region" description="Acidic residues" evidence="10">
    <location>
        <begin position="12"/>
        <end position="22"/>
    </location>
</feature>
<evidence type="ECO:0000256" key="9">
    <source>
        <dbReference type="PROSITE-ProRule" id="PRU00027"/>
    </source>
</evidence>